<dbReference type="SUPFAM" id="SSF51658">
    <property type="entry name" value="Xylose isomerase-like"/>
    <property type="match status" value="1"/>
</dbReference>
<dbReference type="PANTHER" id="PTHR12110">
    <property type="entry name" value="HYDROXYPYRUVATE ISOMERASE"/>
    <property type="match status" value="1"/>
</dbReference>
<dbReference type="Gene3D" id="3.20.20.150">
    <property type="entry name" value="Divalent-metal-dependent TIM barrel enzymes"/>
    <property type="match status" value="1"/>
</dbReference>
<dbReference type="InterPro" id="IPR036237">
    <property type="entry name" value="Xyl_isomerase-like_sf"/>
</dbReference>
<evidence type="ECO:0000313" key="2">
    <source>
        <dbReference type="EMBL" id="VIP02777.1"/>
    </source>
</evidence>
<dbReference type="AlphaFoldDB" id="A0A6C2YN27"/>
<accession>A0A6C2YN27</accession>
<dbReference type="RefSeq" id="WP_232056107.1">
    <property type="nucleotide sequence ID" value="NZ_LR593887.1"/>
</dbReference>
<evidence type="ECO:0000313" key="3">
    <source>
        <dbReference type="Proteomes" id="UP000464378"/>
    </source>
</evidence>
<gene>
    <name evidence="2" type="ORF">GMBLW1_11830</name>
</gene>
<protein>
    <recommendedName>
        <fullName evidence="1">Xylose isomerase-like TIM barrel domain-containing protein</fullName>
    </recommendedName>
</protein>
<dbReference type="KEGG" id="tim:GMBLW1_11830"/>
<keyword evidence="2" id="KW-0413">Isomerase</keyword>
<organism evidence="2">
    <name type="scientific">Tuwongella immobilis</name>
    <dbReference type="NCBI Taxonomy" id="692036"/>
    <lineage>
        <taxon>Bacteria</taxon>
        <taxon>Pseudomonadati</taxon>
        <taxon>Planctomycetota</taxon>
        <taxon>Planctomycetia</taxon>
        <taxon>Gemmatales</taxon>
        <taxon>Gemmataceae</taxon>
        <taxon>Tuwongella</taxon>
    </lineage>
</organism>
<proteinExistence type="predicted"/>
<dbReference type="PANTHER" id="PTHR12110:SF53">
    <property type="entry name" value="BLR5974 PROTEIN"/>
    <property type="match status" value="1"/>
</dbReference>
<dbReference type="EMBL" id="LR586016">
    <property type="protein sequence ID" value="VIP02777.1"/>
    <property type="molecule type" value="Genomic_DNA"/>
</dbReference>
<keyword evidence="3" id="KW-1185">Reference proteome</keyword>
<dbReference type="InterPro" id="IPR006311">
    <property type="entry name" value="TAT_signal"/>
</dbReference>
<name>A0A6C2YN27_9BACT</name>
<dbReference type="EMBL" id="LR593887">
    <property type="protein sequence ID" value="VTS02420.1"/>
    <property type="molecule type" value="Genomic_DNA"/>
</dbReference>
<dbReference type="InterPro" id="IPR013022">
    <property type="entry name" value="Xyl_isomerase-like_TIM-brl"/>
</dbReference>
<reference evidence="2" key="1">
    <citation type="submission" date="2019-04" db="EMBL/GenBank/DDBJ databases">
        <authorList>
            <consortium name="Science for Life Laboratories"/>
        </authorList>
    </citation>
    <scope>NUCLEOTIDE SEQUENCE</scope>
    <source>
        <strain evidence="2">MBLW1</strain>
    </source>
</reference>
<sequence>MTEMNRRQWIHTLAGGAAAALLAPTSGLAIEPIVRSSKSPLRLSLAAYSFNSALSLKGKPSMTLSQFIDYAAGLPIDAVELTSYYFPETSPEFLGKIRAQCTRQGLDVSGGAVGNDFCVADPVKRAAQIQLVRDWIAHLSRIGGKSLRIFAGNLPKGDTEAAARNRVIAAIEELAPVAAQYGVFLAVENHGGITATPEQLLAIVKPIRSDFVGINLDSGNFRTEDPYADLAKIAPYAVNAQIKTDIQRAGQKKKEPADLAKVVGILKSAGYRGHVVLEYEGAEPVREAIPRHIDTLRKLIA</sequence>
<evidence type="ECO:0000259" key="1">
    <source>
        <dbReference type="Pfam" id="PF01261"/>
    </source>
</evidence>
<dbReference type="InterPro" id="IPR050312">
    <property type="entry name" value="IolE/XylAMocC-like"/>
</dbReference>
<dbReference type="Pfam" id="PF01261">
    <property type="entry name" value="AP_endonuc_2"/>
    <property type="match status" value="1"/>
</dbReference>
<dbReference type="InParanoid" id="A0A6C2YN27"/>
<dbReference type="GO" id="GO:0016853">
    <property type="term" value="F:isomerase activity"/>
    <property type="evidence" value="ECO:0007669"/>
    <property type="project" value="UniProtKB-KW"/>
</dbReference>
<feature type="domain" description="Xylose isomerase-like TIM barrel" evidence="1">
    <location>
        <begin position="69"/>
        <end position="298"/>
    </location>
</feature>
<dbReference type="PROSITE" id="PS51318">
    <property type="entry name" value="TAT"/>
    <property type="match status" value="1"/>
</dbReference>
<dbReference type="Proteomes" id="UP000464378">
    <property type="component" value="Chromosome"/>
</dbReference>